<organism evidence="2 3">
    <name type="scientific">Lecanosticta acicola</name>
    <dbReference type="NCBI Taxonomy" id="111012"/>
    <lineage>
        <taxon>Eukaryota</taxon>
        <taxon>Fungi</taxon>
        <taxon>Dikarya</taxon>
        <taxon>Ascomycota</taxon>
        <taxon>Pezizomycotina</taxon>
        <taxon>Dothideomycetes</taxon>
        <taxon>Dothideomycetidae</taxon>
        <taxon>Mycosphaerellales</taxon>
        <taxon>Mycosphaerellaceae</taxon>
        <taxon>Lecanosticta</taxon>
    </lineage>
</organism>
<accession>A0AAI8YWD2</accession>
<evidence type="ECO:0000313" key="2">
    <source>
        <dbReference type="EMBL" id="CAK3947287.1"/>
    </source>
</evidence>
<feature type="region of interest" description="Disordered" evidence="1">
    <location>
        <begin position="41"/>
        <end position="157"/>
    </location>
</feature>
<name>A0AAI8YWD2_9PEZI</name>
<sequence>MTMIGAARPLPQIGGPDAYEAYRKPGDKFRSDAMVRCLSARAGEDEEADLRAREDLHQGAAEREASRRLERLEGRPNDKQSEDEPVSHATVEVRARDGWSESGREEAHHHADGGDKTTKRTVSPREKNDSTGYEHAEISSGNGCSTRKTERQQERRKTGVLLRMPTKGREYTEEQVSWIRERHIEYGKKQKGRRIPAGELLEGFNRAFPGSTRSRSSLSSFIDRRKELSALRNGFRG</sequence>
<comment type="caution">
    <text evidence="2">The sequence shown here is derived from an EMBL/GenBank/DDBJ whole genome shotgun (WGS) entry which is preliminary data.</text>
</comment>
<dbReference type="EMBL" id="CAVMBE010000015">
    <property type="protein sequence ID" value="CAK3947287.1"/>
    <property type="molecule type" value="Genomic_DNA"/>
</dbReference>
<dbReference type="AlphaFoldDB" id="A0AAI8YWD2"/>
<evidence type="ECO:0000313" key="3">
    <source>
        <dbReference type="Proteomes" id="UP001296104"/>
    </source>
</evidence>
<feature type="compositionally biased region" description="Basic and acidic residues" evidence="1">
    <location>
        <begin position="147"/>
        <end position="157"/>
    </location>
</feature>
<evidence type="ECO:0000256" key="1">
    <source>
        <dbReference type="SAM" id="MobiDB-lite"/>
    </source>
</evidence>
<proteinExistence type="predicted"/>
<gene>
    <name evidence="2" type="ORF">LECACI_7A003207</name>
</gene>
<feature type="compositionally biased region" description="Basic and acidic residues" evidence="1">
    <location>
        <begin position="49"/>
        <end position="137"/>
    </location>
</feature>
<reference evidence="2" key="1">
    <citation type="submission" date="2023-11" db="EMBL/GenBank/DDBJ databases">
        <authorList>
            <person name="Alioto T."/>
            <person name="Alioto T."/>
            <person name="Gomez Garrido J."/>
        </authorList>
    </citation>
    <scope>NUCLEOTIDE SEQUENCE</scope>
</reference>
<protein>
    <submittedName>
        <fullName evidence="2">Uncharacterized protein</fullName>
    </submittedName>
</protein>
<dbReference type="Proteomes" id="UP001296104">
    <property type="component" value="Unassembled WGS sequence"/>
</dbReference>
<keyword evidence="3" id="KW-1185">Reference proteome</keyword>